<evidence type="ECO:0000313" key="2">
    <source>
        <dbReference type="Proteomes" id="UP001412067"/>
    </source>
</evidence>
<dbReference type="EMBL" id="JBBWWR010000002">
    <property type="protein sequence ID" value="KAK8970434.1"/>
    <property type="molecule type" value="Genomic_DNA"/>
</dbReference>
<comment type="caution">
    <text evidence="1">The sequence shown here is derived from an EMBL/GenBank/DDBJ whole genome shotgun (WGS) entry which is preliminary data.</text>
</comment>
<protein>
    <submittedName>
        <fullName evidence="1">Uncharacterized protein</fullName>
    </submittedName>
</protein>
<gene>
    <name evidence="1" type="ORF">KSP40_PGU007328</name>
</gene>
<dbReference type="Proteomes" id="UP001412067">
    <property type="component" value="Unassembled WGS sequence"/>
</dbReference>
<sequence>MQDHVIPISTPGVDYALNVSIYSVFSEFNRGTLQSNSSHHHHLVDGPNLPFFFGTTLPIAVAEGASSEGQFHGSFNGRLQSYLLYEDRSLLCSHGDCLRLRSHGDRPRQSNLCLSSWAKQISSLSFSQQQVENIFRTGLLVLDKILLTQGNPVRDFQVDLTYVLLGGRGFATQLFYSSWVKLGRLSSERKRLLSAVIKESNSENNTGVLEKNYSTREKNILVLGMNKEDLEKNT</sequence>
<evidence type="ECO:0000313" key="1">
    <source>
        <dbReference type="EMBL" id="KAK8970434.1"/>
    </source>
</evidence>
<organism evidence="1 2">
    <name type="scientific">Platanthera guangdongensis</name>
    <dbReference type="NCBI Taxonomy" id="2320717"/>
    <lineage>
        <taxon>Eukaryota</taxon>
        <taxon>Viridiplantae</taxon>
        <taxon>Streptophyta</taxon>
        <taxon>Embryophyta</taxon>
        <taxon>Tracheophyta</taxon>
        <taxon>Spermatophyta</taxon>
        <taxon>Magnoliopsida</taxon>
        <taxon>Liliopsida</taxon>
        <taxon>Asparagales</taxon>
        <taxon>Orchidaceae</taxon>
        <taxon>Orchidoideae</taxon>
        <taxon>Orchideae</taxon>
        <taxon>Orchidinae</taxon>
        <taxon>Platanthera</taxon>
    </lineage>
</organism>
<reference evidence="1 2" key="1">
    <citation type="journal article" date="2022" name="Nat. Plants">
        <title>Genomes of leafy and leafless Platanthera orchids illuminate the evolution of mycoheterotrophy.</title>
        <authorList>
            <person name="Li M.H."/>
            <person name="Liu K.W."/>
            <person name="Li Z."/>
            <person name="Lu H.C."/>
            <person name="Ye Q.L."/>
            <person name="Zhang D."/>
            <person name="Wang J.Y."/>
            <person name="Li Y.F."/>
            <person name="Zhong Z.M."/>
            <person name="Liu X."/>
            <person name="Yu X."/>
            <person name="Liu D.K."/>
            <person name="Tu X.D."/>
            <person name="Liu B."/>
            <person name="Hao Y."/>
            <person name="Liao X.Y."/>
            <person name="Jiang Y.T."/>
            <person name="Sun W.H."/>
            <person name="Chen J."/>
            <person name="Chen Y.Q."/>
            <person name="Ai Y."/>
            <person name="Zhai J.W."/>
            <person name="Wu S.S."/>
            <person name="Zhou Z."/>
            <person name="Hsiao Y.Y."/>
            <person name="Wu W.L."/>
            <person name="Chen Y.Y."/>
            <person name="Lin Y.F."/>
            <person name="Hsu J.L."/>
            <person name="Li C.Y."/>
            <person name="Wang Z.W."/>
            <person name="Zhao X."/>
            <person name="Zhong W.Y."/>
            <person name="Ma X.K."/>
            <person name="Ma L."/>
            <person name="Huang J."/>
            <person name="Chen G.Z."/>
            <person name="Huang M.Z."/>
            <person name="Huang L."/>
            <person name="Peng D.H."/>
            <person name="Luo Y.B."/>
            <person name="Zou S.Q."/>
            <person name="Chen S.P."/>
            <person name="Lan S."/>
            <person name="Tsai W.C."/>
            <person name="Van de Peer Y."/>
            <person name="Liu Z.J."/>
        </authorList>
    </citation>
    <scope>NUCLEOTIDE SEQUENCE [LARGE SCALE GENOMIC DNA]</scope>
    <source>
        <strain evidence="1">Lor288</strain>
    </source>
</reference>
<name>A0ABR2N352_9ASPA</name>
<accession>A0ABR2N352</accession>
<proteinExistence type="predicted"/>
<keyword evidence="2" id="KW-1185">Reference proteome</keyword>